<reference evidence="2" key="1">
    <citation type="submission" date="2020-05" db="EMBL/GenBank/DDBJ databases">
        <title>Phylogenomic resolution of chytrid fungi.</title>
        <authorList>
            <person name="Stajich J.E."/>
            <person name="Amses K."/>
            <person name="Simmons R."/>
            <person name="Seto K."/>
            <person name="Myers J."/>
            <person name="Bonds A."/>
            <person name="Quandt C.A."/>
            <person name="Barry K."/>
            <person name="Liu P."/>
            <person name="Grigoriev I."/>
            <person name="Longcore J.E."/>
            <person name="James T.Y."/>
        </authorList>
    </citation>
    <scope>NUCLEOTIDE SEQUENCE</scope>
    <source>
        <strain evidence="2">JEL0513</strain>
    </source>
</reference>
<accession>A0AAD5T3Y8</accession>
<sequence>MSLTTGLTAIVDGQTPPFAFGNFDYWCAKAPLPLCSLVSSAANPATTEALCFGRNIEFTSSSGAYLLFEPATLFIQLVSLMMALIMIYYIRTKYTAVGRKEIVMFFYMYCATTVLDFLLVGGIIPPDSAAYKYLTALHAGLLVSTFWSLMYNGIVGFQWTEDGTPTSLWTLRLSTLGVLLVTFTVAILTFLNLGGLSSSAPTGLFILYLIFPAIFIIVYLALQITLVVTTLDDRWPLGDLIFSFVFFVIGLVLEFVVGPEICELATHYVDGMFFGNVGTLLGVMLVYKFWDSITKEDLEFAVSGKANVWETRNPLLNDDEQSIMGTPNGIKNDSW</sequence>
<feature type="transmembrane region" description="Helical" evidence="1">
    <location>
        <begin position="136"/>
        <end position="157"/>
    </location>
</feature>
<evidence type="ECO:0000313" key="2">
    <source>
        <dbReference type="EMBL" id="KAJ3127032.1"/>
    </source>
</evidence>
<dbReference type="GO" id="GO:0005789">
    <property type="term" value="C:endoplasmic reticulum membrane"/>
    <property type="evidence" value="ECO:0007669"/>
    <property type="project" value="TreeGrafter"/>
</dbReference>
<organism evidence="2 3">
    <name type="scientific">Physocladia obscura</name>
    <dbReference type="NCBI Taxonomy" id="109957"/>
    <lineage>
        <taxon>Eukaryota</taxon>
        <taxon>Fungi</taxon>
        <taxon>Fungi incertae sedis</taxon>
        <taxon>Chytridiomycota</taxon>
        <taxon>Chytridiomycota incertae sedis</taxon>
        <taxon>Chytridiomycetes</taxon>
        <taxon>Chytridiales</taxon>
        <taxon>Chytriomycetaceae</taxon>
        <taxon>Physocladia</taxon>
    </lineage>
</organism>
<dbReference type="Proteomes" id="UP001211907">
    <property type="component" value="Unassembled WGS sequence"/>
</dbReference>
<keyword evidence="3" id="KW-1185">Reference proteome</keyword>
<dbReference type="EMBL" id="JADGJH010000531">
    <property type="protein sequence ID" value="KAJ3127032.1"/>
    <property type="molecule type" value="Genomic_DNA"/>
</dbReference>
<dbReference type="InterPro" id="IPR022057">
    <property type="entry name" value="Chs7"/>
</dbReference>
<dbReference type="PANTHER" id="PTHR35329">
    <property type="entry name" value="CHITIN SYNTHASE EXPORT CHAPERONE"/>
    <property type="match status" value="1"/>
</dbReference>
<feature type="transmembrane region" description="Helical" evidence="1">
    <location>
        <begin position="71"/>
        <end position="90"/>
    </location>
</feature>
<dbReference type="AlphaFoldDB" id="A0AAD5T3Y8"/>
<name>A0AAD5T3Y8_9FUNG</name>
<feature type="transmembrane region" description="Helical" evidence="1">
    <location>
        <begin position="271"/>
        <end position="290"/>
    </location>
</feature>
<keyword evidence="1" id="KW-0472">Membrane</keyword>
<dbReference type="Pfam" id="PF12271">
    <property type="entry name" value="Chs7"/>
    <property type="match status" value="1"/>
</dbReference>
<proteinExistence type="predicted"/>
<feature type="transmembrane region" description="Helical" evidence="1">
    <location>
        <begin position="169"/>
        <end position="193"/>
    </location>
</feature>
<evidence type="ECO:0000313" key="3">
    <source>
        <dbReference type="Proteomes" id="UP001211907"/>
    </source>
</evidence>
<gene>
    <name evidence="2" type="primary">CHS7_2</name>
    <name evidence="2" type="ORF">HK100_009975</name>
</gene>
<feature type="transmembrane region" description="Helical" evidence="1">
    <location>
        <begin position="240"/>
        <end position="259"/>
    </location>
</feature>
<feature type="transmembrane region" description="Helical" evidence="1">
    <location>
        <begin position="205"/>
        <end position="228"/>
    </location>
</feature>
<dbReference type="PANTHER" id="PTHR35329:SF1">
    <property type="entry name" value="CHITIN SYNTHASE EXPORT CHAPERONE"/>
    <property type="match status" value="1"/>
</dbReference>
<comment type="caution">
    <text evidence="2">The sequence shown here is derived from an EMBL/GenBank/DDBJ whole genome shotgun (WGS) entry which is preliminary data.</text>
</comment>
<keyword evidence="1" id="KW-1133">Transmembrane helix</keyword>
<dbReference type="GO" id="GO:0051082">
    <property type="term" value="F:unfolded protein binding"/>
    <property type="evidence" value="ECO:0007669"/>
    <property type="project" value="TreeGrafter"/>
</dbReference>
<keyword evidence="1" id="KW-0812">Transmembrane</keyword>
<evidence type="ECO:0000256" key="1">
    <source>
        <dbReference type="SAM" id="Phobius"/>
    </source>
</evidence>
<dbReference type="GO" id="GO:0006457">
    <property type="term" value="P:protein folding"/>
    <property type="evidence" value="ECO:0007669"/>
    <property type="project" value="TreeGrafter"/>
</dbReference>
<protein>
    <submittedName>
        <fullName evidence="2">Chitin synthase, class 7</fullName>
    </submittedName>
</protein>
<feature type="transmembrane region" description="Helical" evidence="1">
    <location>
        <begin position="102"/>
        <end position="124"/>
    </location>
</feature>